<proteinExistence type="predicted"/>
<name>A0A059CYR5_EUCGR</name>
<organism evidence="2">
    <name type="scientific">Eucalyptus grandis</name>
    <name type="common">Flooded gum</name>
    <dbReference type="NCBI Taxonomy" id="71139"/>
    <lineage>
        <taxon>Eukaryota</taxon>
        <taxon>Viridiplantae</taxon>
        <taxon>Streptophyta</taxon>
        <taxon>Embryophyta</taxon>
        <taxon>Tracheophyta</taxon>
        <taxon>Spermatophyta</taxon>
        <taxon>Magnoliopsida</taxon>
        <taxon>eudicotyledons</taxon>
        <taxon>Gunneridae</taxon>
        <taxon>Pentapetalae</taxon>
        <taxon>rosids</taxon>
        <taxon>malvids</taxon>
        <taxon>Myrtales</taxon>
        <taxon>Myrtaceae</taxon>
        <taxon>Myrtoideae</taxon>
        <taxon>Eucalypteae</taxon>
        <taxon>Eucalyptus</taxon>
    </lineage>
</organism>
<dbReference type="Gramene" id="KCW83633">
    <property type="protein sequence ID" value="KCW83633"/>
    <property type="gene ID" value="EUGRSUZ_B00525"/>
</dbReference>
<gene>
    <name evidence="2" type="ORF">EUGRSUZ_B00525</name>
</gene>
<reference evidence="2" key="1">
    <citation type="submission" date="2013-07" db="EMBL/GenBank/DDBJ databases">
        <title>The genome of Eucalyptus grandis.</title>
        <authorList>
            <person name="Schmutz J."/>
            <person name="Hayes R."/>
            <person name="Myburg A."/>
            <person name="Tuskan G."/>
            <person name="Grattapaglia D."/>
            <person name="Rokhsar D.S."/>
        </authorList>
    </citation>
    <scope>NUCLEOTIDE SEQUENCE</scope>
    <source>
        <tissue evidence="2">Leaf extractions</tissue>
    </source>
</reference>
<dbReference type="EMBL" id="KK198754">
    <property type="protein sequence ID" value="KCW83633.1"/>
    <property type="molecule type" value="Genomic_DNA"/>
</dbReference>
<accession>A0A059CYR5</accession>
<protein>
    <submittedName>
        <fullName evidence="2">Uncharacterized protein</fullName>
    </submittedName>
</protein>
<dbReference type="InParanoid" id="A0A059CYR5"/>
<sequence>MSLSVLSSFAQVSTFLASQRSISKTGMRNLRTKKEFFTGTPQIRFLFQREGTPLKVYLEPSPAQTQLRILDARKPIHSHKNSQNQTPNEAKNPNFRKSNAQLD</sequence>
<evidence type="ECO:0000313" key="2">
    <source>
        <dbReference type="EMBL" id="KCW83633.1"/>
    </source>
</evidence>
<feature type="compositionally biased region" description="Polar residues" evidence="1">
    <location>
        <begin position="81"/>
        <end position="103"/>
    </location>
</feature>
<evidence type="ECO:0000256" key="1">
    <source>
        <dbReference type="SAM" id="MobiDB-lite"/>
    </source>
</evidence>
<feature type="region of interest" description="Disordered" evidence="1">
    <location>
        <begin position="71"/>
        <end position="103"/>
    </location>
</feature>
<dbReference type="AlphaFoldDB" id="A0A059CYR5"/>